<dbReference type="AlphaFoldDB" id="A0A917QAE1"/>
<gene>
    <name evidence="1" type="ORF">GCM10011322_27070</name>
</gene>
<dbReference type="EMBL" id="BMMF01000007">
    <property type="protein sequence ID" value="GGK38626.1"/>
    <property type="molecule type" value="Genomic_DNA"/>
</dbReference>
<protein>
    <submittedName>
        <fullName evidence="1">Uncharacterized protein</fullName>
    </submittedName>
</protein>
<dbReference type="Proteomes" id="UP000600449">
    <property type="component" value="Unassembled WGS sequence"/>
</dbReference>
<organism evidence="1 2">
    <name type="scientific">Salinarimonas ramus</name>
    <dbReference type="NCBI Taxonomy" id="690164"/>
    <lineage>
        <taxon>Bacteria</taxon>
        <taxon>Pseudomonadati</taxon>
        <taxon>Pseudomonadota</taxon>
        <taxon>Alphaproteobacteria</taxon>
        <taxon>Hyphomicrobiales</taxon>
        <taxon>Salinarimonadaceae</taxon>
        <taxon>Salinarimonas</taxon>
    </lineage>
</organism>
<sequence>MRVLVFPSRTHRDGIGNVMSLPHNFKRITLHLARGHDHPNGSARHGYDIVAPLDANGKIDADAWRSRRDVCRVRRFWEGEQDQVGHLVHRAGGKGGHAWIFDYDPNREDDDEAAFRLGDHVLQVGEYVSIKDDMDAMHTFRVVSVINAD</sequence>
<name>A0A917QAE1_9HYPH</name>
<accession>A0A917QAE1</accession>
<comment type="caution">
    <text evidence="1">The sequence shown here is derived from an EMBL/GenBank/DDBJ whole genome shotgun (WGS) entry which is preliminary data.</text>
</comment>
<evidence type="ECO:0000313" key="2">
    <source>
        <dbReference type="Proteomes" id="UP000600449"/>
    </source>
</evidence>
<evidence type="ECO:0000313" key="1">
    <source>
        <dbReference type="EMBL" id="GGK38626.1"/>
    </source>
</evidence>
<reference evidence="1 2" key="1">
    <citation type="journal article" date="2014" name="Int. J. Syst. Evol. Microbiol.">
        <title>Complete genome sequence of Corynebacterium casei LMG S-19264T (=DSM 44701T), isolated from a smear-ripened cheese.</title>
        <authorList>
            <consortium name="US DOE Joint Genome Institute (JGI-PGF)"/>
            <person name="Walter F."/>
            <person name="Albersmeier A."/>
            <person name="Kalinowski J."/>
            <person name="Ruckert C."/>
        </authorList>
    </citation>
    <scope>NUCLEOTIDE SEQUENCE [LARGE SCALE GENOMIC DNA]</scope>
    <source>
        <strain evidence="1 2">CGMCC 1.9161</strain>
    </source>
</reference>
<proteinExistence type="predicted"/>
<keyword evidence="2" id="KW-1185">Reference proteome</keyword>